<dbReference type="PROSITE" id="PS01223">
    <property type="entry name" value="PROA"/>
    <property type="match status" value="1"/>
</dbReference>
<comment type="catalytic activity">
    <reaction evidence="6 7">
        <text>L-glutamate 5-semialdehyde + phosphate + NADP(+) = L-glutamyl 5-phosphate + NADPH + H(+)</text>
        <dbReference type="Rhea" id="RHEA:19541"/>
        <dbReference type="ChEBI" id="CHEBI:15378"/>
        <dbReference type="ChEBI" id="CHEBI:43474"/>
        <dbReference type="ChEBI" id="CHEBI:57783"/>
        <dbReference type="ChEBI" id="CHEBI:58066"/>
        <dbReference type="ChEBI" id="CHEBI:58274"/>
        <dbReference type="ChEBI" id="CHEBI:58349"/>
        <dbReference type="EC" id="1.2.1.41"/>
    </reaction>
</comment>
<dbReference type="NCBIfam" id="NF001221">
    <property type="entry name" value="PRK00197.1"/>
    <property type="match status" value="1"/>
</dbReference>
<dbReference type="EMBL" id="JXUW01000001">
    <property type="protein sequence ID" value="KJE78061.1"/>
    <property type="molecule type" value="Genomic_DNA"/>
</dbReference>
<dbReference type="InterPro" id="IPR015590">
    <property type="entry name" value="Aldehyde_DH_dom"/>
</dbReference>
<dbReference type="InterPro" id="IPR016161">
    <property type="entry name" value="Ald_DH/histidinol_DH"/>
</dbReference>
<evidence type="ECO:0000313" key="10">
    <source>
        <dbReference type="EMBL" id="KJE78061.1"/>
    </source>
</evidence>
<evidence type="ECO:0000313" key="11">
    <source>
        <dbReference type="Proteomes" id="UP000032336"/>
    </source>
</evidence>
<evidence type="ECO:0000256" key="6">
    <source>
        <dbReference type="ARBA" id="ARBA00049024"/>
    </source>
</evidence>
<dbReference type="GO" id="GO:0050661">
    <property type="term" value="F:NADP binding"/>
    <property type="evidence" value="ECO:0007669"/>
    <property type="project" value="InterPro"/>
</dbReference>
<dbReference type="EC" id="1.2.1.41" evidence="7"/>
<comment type="caution">
    <text evidence="10">The sequence shown here is derived from an EMBL/GenBank/DDBJ whole genome shotgun (WGS) entry which is preliminary data.</text>
</comment>
<dbReference type="UniPathway" id="UPA00098">
    <property type="reaction ID" value="UER00360"/>
</dbReference>
<dbReference type="STRING" id="1121877.FEAC_00510"/>
<dbReference type="FunFam" id="3.40.309.10:FF:000006">
    <property type="entry name" value="Gamma-glutamyl phosphate reductase"/>
    <property type="match status" value="1"/>
</dbReference>
<dbReference type="InterPro" id="IPR012134">
    <property type="entry name" value="Glu-5-SA_DH"/>
</dbReference>
<evidence type="ECO:0000256" key="8">
    <source>
        <dbReference type="SAM" id="MobiDB-lite"/>
    </source>
</evidence>
<keyword evidence="7" id="KW-0963">Cytoplasm</keyword>
<reference evidence="10 11" key="1">
    <citation type="submission" date="2015-01" db="EMBL/GenBank/DDBJ databases">
        <title>Draft genome of the acidophilic iron oxidizer Ferrimicrobium acidiphilum strain T23.</title>
        <authorList>
            <person name="Poehlein A."/>
            <person name="Eisen S."/>
            <person name="Schloemann M."/>
            <person name="Johnson B.D."/>
            <person name="Daniel R."/>
            <person name="Muehling M."/>
        </authorList>
    </citation>
    <scope>NUCLEOTIDE SEQUENCE [LARGE SCALE GENOMIC DNA]</scope>
    <source>
        <strain evidence="10 11">T23</strain>
    </source>
</reference>
<keyword evidence="4 7" id="KW-0521">NADP</keyword>
<dbReference type="PIRSF" id="PIRSF000151">
    <property type="entry name" value="GPR"/>
    <property type="match status" value="1"/>
</dbReference>
<evidence type="ECO:0000256" key="3">
    <source>
        <dbReference type="ARBA" id="ARBA00022650"/>
    </source>
</evidence>
<keyword evidence="11" id="KW-1185">Reference proteome</keyword>
<dbReference type="Gene3D" id="3.40.605.10">
    <property type="entry name" value="Aldehyde Dehydrogenase, Chain A, domain 1"/>
    <property type="match status" value="1"/>
</dbReference>
<gene>
    <name evidence="7 10" type="primary">proA</name>
    <name evidence="10" type="ORF">FEAC_00510</name>
</gene>
<protein>
    <recommendedName>
        <fullName evidence="7">Gamma-glutamyl phosphate reductase</fullName>
        <shortName evidence="7">GPR</shortName>
        <ecNumber evidence="7">1.2.1.41</ecNumber>
    </recommendedName>
    <alternativeName>
        <fullName evidence="7">Glutamate-5-semialdehyde dehydrogenase</fullName>
    </alternativeName>
    <alternativeName>
        <fullName evidence="7">Glutamyl-gamma-semialdehyde dehydrogenase</fullName>
        <shortName evidence="7">GSA dehydrogenase</shortName>
    </alternativeName>
</protein>
<dbReference type="CDD" id="cd07079">
    <property type="entry name" value="ALDH_F18-19_ProA-GPR"/>
    <property type="match status" value="1"/>
</dbReference>
<dbReference type="PANTHER" id="PTHR11063:SF8">
    <property type="entry name" value="DELTA-1-PYRROLINE-5-CARBOXYLATE SYNTHASE"/>
    <property type="match status" value="1"/>
</dbReference>
<dbReference type="InterPro" id="IPR020593">
    <property type="entry name" value="G-glutamylP_reductase_CS"/>
</dbReference>
<accession>A0A0D8FY30</accession>
<dbReference type="PATRIC" id="fig|1121877.4.peg.56"/>
<keyword evidence="3 7" id="KW-0641">Proline biosynthesis</keyword>
<comment type="function">
    <text evidence="7">Catalyzes the NADPH-dependent reduction of L-glutamate 5-phosphate into L-glutamate 5-semialdehyde and phosphate. The product spontaneously undergoes cyclization to form 1-pyrroline-5-carboxylate.</text>
</comment>
<keyword evidence="2 7" id="KW-0028">Amino-acid biosynthesis</keyword>
<evidence type="ECO:0000259" key="9">
    <source>
        <dbReference type="Pfam" id="PF00171"/>
    </source>
</evidence>
<dbReference type="InterPro" id="IPR016163">
    <property type="entry name" value="Ald_DH_C"/>
</dbReference>
<comment type="similarity">
    <text evidence="7">Belongs to the gamma-glutamyl phosphate reductase family.</text>
</comment>
<evidence type="ECO:0000256" key="1">
    <source>
        <dbReference type="ARBA" id="ARBA00004985"/>
    </source>
</evidence>
<evidence type="ECO:0000256" key="4">
    <source>
        <dbReference type="ARBA" id="ARBA00022857"/>
    </source>
</evidence>
<organism evidence="10 11">
    <name type="scientific">Ferrimicrobium acidiphilum DSM 19497</name>
    <dbReference type="NCBI Taxonomy" id="1121877"/>
    <lineage>
        <taxon>Bacteria</taxon>
        <taxon>Bacillati</taxon>
        <taxon>Actinomycetota</taxon>
        <taxon>Acidimicrobiia</taxon>
        <taxon>Acidimicrobiales</taxon>
        <taxon>Acidimicrobiaceae</taxon>
        <taxon>Ferrimicrobium</taxon>
    </lineage>
</organism>
<feature type="region of interest" description="Disordered" evidence="8">
    <location>
        <begin position="1"/>
        <end position="32"/>
    </location>
</feature>
<evidence type="ECO:0000256" key="2">
    <source>
        <dbReference type="ARBA" id="ARBA00022605"/>
    </source>
</evidence>
<comment type="pathway">
    <text evidence="1 7">Amino-acid biosynthesis; L-proline biosynthesis; L-glutamate 5-semialdehyde from L-glutamate: step 2/2.</text>
</comment>
<keyword evidence="5 7" id="KW-0560">Oxidoreductase</keyword>
<comment type="subcellular location">
    <subcellularLocation>
        <location evidence="7">Cytoplasm</location>
    </subcellularLocation>
</comment>
<dbReference type="GO" id="GO:0055129">
    <property type="term" value="P:L-proline biosynthetic process"/>
    <property type="evidence" value="ECO:0007669"/>
    <property type="project" value="UniProtKB-UniRule"/>
</dbReference>
<sequence length="444" mass="47765">MLNRYARRMERSTVDTPPPGRSPSAGTAEPVPNQVGLETMAKEARAAQRWLAASSGALRGQLLEAMATALENDITEILLANRRDLDGSAALTVAQRDRLTLNAARVEAMAASVREVGRQRDVVGEVVDGWVLPNGLRVRRIRVPLGVVGVIYENRPNVTSDASALALYSGNAILLRGSSQAFYSNRAIVESLRSAISEVGLPEGLVGMATETSREGALAFMQLGAAMDVLIPRGGPELIATVRSQATVPTIIDGDGNCHVYVDASADLGMAVDIIKNAKTQRPGVCNAMETLLIHVDVAEPLLRLLDEELAAVELRGDERTRQICERALEATEEDYAREFLDLILAVRVVDSLNEAIDHIRRFSSGHSEAIITESFANAQCFEREVDAACVLVNASTRFVDGGQLGMGAEIGISTQKLHARGPMGIEQLTTTKIVIEGEGQVRH</sequence>
<dbReference type="HAMAP" id="MF_00412">
    <property type="entry name" value="ProA"/>
    <property type="match status" value="1"/>
</dbReference>
<dbReference type="SUPFAM" id="SSF53720">
    <property type="entry name" value="ALDH-like"/>
    <property type="match status" value="1"/>
</dbReference>
<dbReference type="InterPro" id="IPR016162">
    <property type="entry name" value="Ald_DH_N"/>
</dbReference>
<dbReference type="eggNOG" id="COG0014">
    <property type="taxonomic scope" value="Bacteria"/>
</dbReference>
<dbReference type="NCBIfam" id="TIGR00407">
    <property type="entry name" value="proA"/>
    <property type="match status" value="1"/>
</dbReference>
<dbReference type="GO" id="GO:0004350">
    <property type="term" value="F:glutamate-5-semialdehyde dehydrogenase activity"/>
    <property type="evidence" value="ECO:0007669"/>
    <property type="project" value="UniProtKB-UniRule"/>
</dbReference>
<dbReference type="InterPro" id="IPR000965">
    <property type="entry name" value="GPR_dom"/>
</dbReference>
<dbReference type="GO" id="GO:0005737">
    <property type="term" value="C:cytoplasm"/>
    <property type="evidence" value="ECO:0007669"/>
    <property type="project" value="UniProtKB-SubCell"/>
</dbReference>
<name>A0A0D8FY30_9ACTN</name>
<feature type="domain" description="Aldehyde dehydrogenase" evidence="9">
    <location>
        <begin position="38"/>
        <end position="315"/>
    </location>
</feature>
<evidence type="ECO:0000256" key="5">
    <source>
        <dbReference type="ARBA" id="ARBA00023002"/>
    </source>
</evidence>
<dbReference type="PANTHER" id="PTHR11063">
    <property type="entry name" value="GLUTAMATE SEMIALDEHYDE DEHYDROGENASE"/>
    <property type="match status" value="1"/>
</dbReference>
<evidence type="ECO:0000256" key="7">
    <source>
        <dbReference type="HAMAP-Rule" id="MF_00412"/>
    </source>
</evidence>
<dbReference type="Pfam" id="PF00171">
    <property type="entry name" value="Aldedh"/>
    <property type="match status" value="1"/>
</dbReference>
<proteinExistence type="inferred from homology"/>
<dbReference type="Gene3D" id="3.40.309.10">
    <property type="entry name" value="Aldehyde Dehydrogenase, Chain A, domain 2"/>
    <property type="match status" value="1"/>
</dbReference>
<dbReference type="Proteomes" id="UP000032336">
    <property type="component" value="Unassembled WGS sequence"/>
</dbReference>
<dbReference type="AlphaFoldDB" id="A0A0D8FY30"/>